<gene>
    <name evidence="2" type="ORF">CAG99_26610</name>
</gene>
<name>A0A1W7D4T0_9ACTN</name>
<keyword evidence="3" id="KW-1185">Reference proteome</keyword>
<feature type="region of interest" description="Disordered" evidence="1">
    <location>
        <begin position="1"/>
        <end position="29"/>
    </location>
</feature>
<dbReference type="AlphaFoldDB" id="A0A1W7D4T0"/>
<protein>
    <submittedName>
        <fullName evidence="2">Integrase</fullName>
    </submittedName>
</protein>
<organism evidence="2 3">
    <name type="scientific">Streptomyces marincola</name>
    <dbReference type="NCBI Taxonomy" id="2878388"/>
    <lineage>
        <taxon>Bacteria</taxon>
        <taxon>Bacillati</taxon>
        <taxon>Actinomycetota</taxon>
        <taxon>Actinomycetes</taxon>
        <taxon>Kitasatosporales</taxon>
        <taxon>Streptomycetaceae</taxon>
        <taxon>Streptomyces</taxon>
    </lineage>
</organism>
<evidence type="ECO:0000313" key="2">
    <source>
        <dbReference type="EMBL" id="ARQ71929.1"/>
    </source>
</evidence>
<proteinExistence type="predicted"/>
<sequence length="99" mass="10432">MGATADSPYPAGGTENAARGADPETVERPFDGCGRCRLLGVWRLSRMNAATTSPERQRENVLSAAAAVGGHIIAWADDWEVSGATDPASRPRLGPRLRG</sequence>
<evidence type="ECO:0000256" key="1">
    <source>
        <dbReference type="SAM" id="MobiDB-lite"/>
    </source>
</evidence>
<evidence type="ECO:0000313" key="3">
    <source>
        <dbReference type="Proteomes" id="UP000194218"/>
    </source>
</evidence>
<dbReference type="EMBL" id="CP021121">
    <property type="protein sequence ID" value="ARQ71929.1"/>
    <property type="molecule type" value="Genomic_DNA"/>
</dbReference>
<dbReference type="Proteomes" id="UP000194218">
    <property type="component" value="Chromosome"/>
</dbReference>
<accession>A0A1W7D4T0</accession>
<reference evidence="2 3" key="1">
    <citation type="submission" date="2017-05" db="EMBL/GenBank/DDBJ databases">
        <title>Complete genome sequence of Streptomyces sp. SCSIO 03032 revealed the diverse biosynthetic pathways for its bioactive secondary metabolites.</title>
        <authorList>
            <person name="Ma L."/>
            <person name="Zhu Y."/>
            <person name="Zhang W."/>
            <person name="Zhang G."/>
            <person name="Tian X."/>
            <person name="Zhang S."/>
            <person name="Zhang C."/>
        </authorList>
    </citation>
    <scope>NUCLEOTIDE SEQUENCE [LARGE SCALE GENOMIC DNA]</scope>
    <source>
        <strain evidence="2 3">SCSIO 03032</strain>
    </source>
</reference>
<dbReference type="KEGG" id="smao:CAG99_26610"/>